<reference evidence="2" key="1">
    <citation type="submission" date="2018-05" db="EMBL/GenBank/DDBJ databases">
        <authorList>
            <person name="Lanie J.A."/>
            <person name="Ng W.-L."/>
            <person name="Kazmierczak K.M."/>
            <person name="Andrzejewski T.M."/>
            <person name="Davidsen T.M."/>
            <person name="Wayne K.J."/>
            <person name="Tettelin H."/>
            <person name="Glass J.I."/>
            <person name="Rusch D."/>
            <person name="Podicherti R."/>
            <person name="Tsui H.-C.T."/>
            <person name="Winkler M.E."/>
        </authorList>
    </citation>
    <scope>NUCLEOTIDE SEQUENCE</scope>
</reference>
<dbReference type="PANTHER" id="PTHR30615:SF8">
    <property type="entry name" value="UPF0047 PROTEIN C4A8.02C"/>
    <property type="match status" value="1"/>
</dbReference>
<name>A0A381R948_9ZZZZ</name>
<sequence>MQYFQQLINIQTQGKGLQEITRQVQLVVQASKITCGLCNLFVRHTSASLVIQENADPDVQMDLEYFFGKLVPENDLGYTHTMEGPDDMPSHIRSALTSTSEQIPLSGGTLLLGTWQGIYLWEHRTRGSLRNIVVHISGD</sequence>
<accession>A0A381R948</accession>
<evidence type="ECO:0008006" key="3">
    <source>
        <dbReference type="Google" id="ProtNLM"/>
    </source>
</evidence>
<dbReference type="PANTHER" id="PTHR30615">
    <property type="entry name" value="UNCHARACTERIZED PROTEIN YJBQ-RELATED"/>
    <property type="match status" value="1"/>
</dbReference>
<dbReference type="PROSITE" id="PS01314">
    <property type="entry name" value="UPF0047"/>
    <property type="match status" value="1"/>
</dbReference>
<dbReference type="EMBL" id="UINC01001760">
    <property type="protein sequence ID" value="SUZ88212.1"/>
    <property type="molecule type" value="Genomic_DNA"/>
</dbReference>
<evidence type="ECO:0000256" key="1">
    <source>
        <dbReference type="ARBA" id="ARBA00005534"/>
    </source>
</evidence>
<evidence type="ECO:0000313" key="2">
    <source>
        <dbReference type="EMBL" id="SUZ88212.1"/>
    </source>
</evidence>
<dbReference type="Pfam" id="PF01894">
    <property type="entry name" value="YjbQ"/>
    <property type="match status" value="1"/>
</dbReference>
<dbReference type="NCBIfam" id="TIGR00149">
    <property type="entry name" value="TIGR00149_YjbQ"/>
    <property type="match status" value="1"/>
</dbReference>
<dbReference type="InterPro" id="IPR001602">
    <property type="entry name" value="UPF0047_YjbQ-like"/>
</dbReference>
<gene>
    <name evidence="2" type="ORF">METZ01_LOCUS41066</name>
</gene>
<dbReference type="AlphaFoldDB" id="A0A381R948"/>
<dbReference type="SUPFAM" id="SSF111038">
    <property type="entry name" value="YjbQ-like"/>
    <property type="match status" value="1"/>
</dbReference>
<dbReference type="Gene3D" id="2.60.120.460">
    <property type="entry name" value="YjbQ-like"/>
    <property type="match status" value="1"/>
</dbReference>
<dbReference type="PIRSF" id="PIRSF004681">
    <property type="entry name" value="UCP004681"/>
    <property type="match status" value="1"/>
</dbReference>
<protein>
    <recommendedName>
        <fullName evidence="3">Secondary thiamine-phosphate synthase enzyme</fullName>
    </recommendedName>
</protein>
<organism evidence="2">
    <name type="scientific">marine metagenome</name>
    <dbReference type="NCBI Taxonomy" id="408172"/>
    <lineage>
        <taxon>unclassified sequences</taxon>
        <taxon>metagenomes</taxon>
        <taxon>ecological metagenomes</taxon>
    </lineage>
</organism>
<comment type="similarity">
    <text evidence="1">Belongs to the UPF0047 family.</text>
</comment>
<dbReference type="InterPro" id="IPR035917">
    <property type="entry name" value="YjbQ-like_sf"/>
</dbReference>
<proteinExistence type="inferred from homology"/>